<dbReference type="PANTHER" id="PTHR36506">
    <property type="entry name" value="PREFLAGELLIN PEPTIDASE"/>
    <property type="match status" value="1"/>
</dbReference>
<keyword evidence="2" id="KW-1003">Cell membrane</keyword>
<evidence type="ECO:0000259" key="7">
    <source>
        <dbReference type="Pfam" id="PF01478"/>
    </source>
</evidence>
<dbReference type="PANTHER" id="PTHR36506:SF1">
    <property type="entry name" value="PREFLAGELLIN PEPTIDASE"/>
    <property type="match status" value="1"/>
</dbReference>
<feature type="domain" description="Prepilin type IV endopeptidase peptidase" evidence="7">
    <location>
        <begin position="11"/>
        <end position="116"/>
    </location>
</feature>
<evidence type="ECO:0000256" key="4">
    <source>
        <dbReference type="ARBA" id="ARBA00022989"/>
    </source>
</evidence>
<dbReference type="EMBL" id="FUYM01000001">
    <property type="protein sequence ID" value="SKB26788.1"/>
    <property type="molecule type" value="Genomic_DNA"/>
</dbReference>
<dbReference type="InterPro" id="IPR052218">
    <property type="entry name" value="Preflagellin_Peptidase"/>
</dbReference>
<evidence type="ECO:0000256" key="1">
    <source>
        <dbReference type="ARBA" id="ARBA00004651"/>
    </source>
</evidence>
<reference evidence="9" key="1">
    <citation type="submission" date="2017-02" db="EMBL/GenBank/DDBJ databases">
        <authorList>
            <person name="Varghese N."/>
            <person name="Submissions S."/>
        </authorList>
    </citation>
    <scope>NUCLEOTIDE SEQUENCE [LARGE SCALE GENOMIC DNA]</scope>
    <source>
        <strain evidence="9">UM2</strain>
    </source>
</reference>
<name>A0A1T4ZVR3_9SPHN</name>
<dbReference type="RefSeq" id="WP_079646253.1">
    <property type="nucleotide sequence ID" value="NZ_FUYM01000001.1"/>
</dbReference>
<dbReference type="InterPro" id="IPR000045">
    <property type="entry name" value="Prepilin_IV_endopep_pep"/>
</dbReference>
<dbReference type="Proteomes" id="UP000189818">
    <property type="component" value="Unassembled WGS sequence"/>
</dbReference>
<evidence type="ECO:0000313" key="9">
    <source>
        <dbReference type="Proteomes" id="UP000189818"/>
    </source>
</evidence>
<dbReference type="GO" id="GO:0004190">
    <property type="term" value="F:aspartic-type endopeptidase activity"/>
    <property type="evidence" value="ECO:0007669"/>
    <property type="project" value="InterPro"/>
</dbReference>
<feature type="transmembrane region" description="Helical" evidence="6">
    <location>
        <begin position="97"/>
        <end position="120"/>
    </location>
</feature>
<evidence type="ECO:0000256" key="5">
    <source>
        <dbReference type="ARBA" id="ARBA00023136"/>
    </source>
</evidence>
<dbReference type="OrthoDB" id="5329005at2"/>
<keyword evidence="9" id="KW-1185">Reference proteome</keyword>
<evidence type="ECO:0000256" key="6">
    <source>
        <dbReference type="SAM" id="Phobius"/>
    </source>
</evidence>
<comment type="subcellular location">
    <subcellularLocation>
        <location evidence="1">Cell membrane</location>
        <topology evidence="1">Multi-pass membrane protein</topology>
    </subcellularLocation>
</comment>
<dbReference type="Pfam" id="PF01478">
    <property type="entry name" value="Peptidase_A24"/>
    <property type="match status" value="1"/>
</dbReference>
<dbReference type="STRING" id="439228.SAMN06295920_101285"/>
<organism evidence="8 9">
    <name type="scientific">Rhizorhabdus histidinilytica</name>
    <dbReference type="NCBI Taxonomy" id="439228"/>
    <lineage>
        <taxon>Bacteria</taxon>
        <taxon>Pseudomonadati</taxon>
        <taxon>Pseudomonadota</taxon>
        <taxon>Alphaproteobacteria</taxon>
        <taxon>Sphingomonadales</taxon>
        <taxon>Sphingomonadaceae</taxon>
        <taxon>Rhizorhabdus</taxon>
    </lineage>
</organism>
<feature type="transmembrane region" description="Helical" evidence="6">
    <location>
        <begin position="57"/>
        <end position="77"/>
    </location>
</feature>
<keyword evidence="3 6" id="KW-0812">Transmembrane</keyword>
<dbReference type="Gene3D" id="1.20.120.1220">
    <property type="match status" value="1"/>
</dbReference>
<keyword evidence="4 6" id="KW-1133">Transmembrane helix</keyword>
<accession>A0A1T4ZVR3</accession>
<dbReference type="AlphaFoldDB" id="A0A1T4ZVR3"/>
<dbReference type="GO" id="GO:0005886">
    <property type="term" value="C:plasma membrane"/>
    <property type="evidence" value="ECO:0007669"/>
    <property type="project" value="UniProtKB-SubCell"/>
</dbReference>
<proteinExistence type="predicted"/>
<protein>
    <submittedName>
        <fullName evidence="8">Prepilin peptidase CpaA</fullName>
    </submittedName>
</protein>
<evidence type="ECO:0000313" key="8">
    <source>
        <dbReference type="EMBL" id="SKB26788.1"/>
    </source>
</evidence>
<keyword evidence="5 6" id="KW-0472">Membrane</keyword>
<feature type="transmembrane region" description="Helical" evidence="6">
    <location>
        <begin position="33"/>
        <end position="50"/>
    </location>
</feature>
<gene>
    <name evidence="8" type="ORF">SAMN06295920_101285</name>
</gene>
<evidence type="ECO:0000256" key="3">
    <source>
        <dbReference type="ARBA" id="ARBA00022692"/>
    </source>
</evidence>
<feature type="transmembrane region" description="Helical" evidence="6">
    <location>
        <begin position="132"/>
        <end position="152"/>
    </location>
</feature>
<evidence type="ECO:0000256" key="2">
    <source>
        <dbReference type="ARBA" id="ARBA00022475"/>
    </source>
</evidence>
<sequence length="157" mass="16928">MSIQIPDLFGILLAVLLLMAAWTDIRTRTISNELNAAIALLAIAFWWIAGEALWPDVALRIGVALLIFALFAVLFMLRMMGGGDVKMIGALALWLPFHALIVMLTVMALAGGAITLGLLIRQRWRPNADRPEVPYGVAIAIGGLWVIANGLLTTPVA</sequence>